<name>A0A0M3J7U6_ANISI</name>
<reference evidence="3" key="1">
    <citation type="submission" date="2017-02" db="UniProtKB">
        <authorList>
            <consortium name="WormBaseParasite"/>
        </authorList>
    </citation>
    <scope>IDENTIFICATION</scope>
</reference>
<dbReference type="WBParaSite" id="ASIM_0000364401-mRNA-1">
    <property type="protein sequence ID" value="ASIM_0000364401-mRNA-1"/>
    <property type="gene ID" value="ASIM_0000364401"/>
</dbReference>
<gene>
    <name evidence="1" type="ORF">ASIM_LOCUS3478</name>
</gene>
<accession>A0A0M3J7U6</accession>
<dbReference type="Proteomes" id="UP000267096">
    <property type="component" value="Unassembled WGS sequence"/>
</dbReference>
<evidence type="ECO:0000313" key="2">
    <source>
        <dbReference type="Proteomes" id="UP000267096"/>
    </source>
</evidence>
<protein>
    <submittedName>
        <fullName evidence="3">Transposase</fullName>
    </submittedName>
</protein>
<reference evidence="1 2" key="2">
    <citation type="submission" date="2018-11" db="EMBL/GenBank/DDBJ databases">
        <authorList>
            <consortium name="Pathogen Informatics"/>
        </authorList>
    </citation>
    <scope>NUCLEOTIDE SEQUENCE [LARGE SCALE GENOMIC DNA]</scope>
</reference>
<evidence type="ECO:0000313" key="3">
    <source>
        <dbReference type="WBParaSite" id="ASIM_0000364401-mRNA-1"/>
    </source>
</evidence>
<evidence type="ECO:0000313" key="1">
    <source>
        <dbReference type="EMBL" id="VDK21798.1"/>
    </source>
</evidence>
<proteinExistence type="predicted"/>
<keyword evidence="2" id="KW-1185">Reference proteome</keyword>
<sequence>MQLFARFWNQSGSAVKRGGVQVIAVDDLVVVPPVNDVVVPPVDDNKGSSH</sequence>
<dbReference type="AlphaFoldDB" id="A0A0M3J7U6"/>
<dbReference type="EMBL" id="UYRR01005421">
    <property type="protein sequence ID" value="VDK21798.1"/>
    <property type="molecule type" value="Genomic_DNA"/>
</dbReference>
<organism evidence="3">
    <name type="scientific">Anisakis simplex</name>
    <name type="common">Herring worm</name>
    <dbReference type="NCBI Taxonomy" id="6269"/>
    <lineage>
        <taxon>Eukaryota</taxon>
        <taxon>Metazoa</taxon>
        <taxon>Ecdysozoa</taxon>
        <taxon>Nematoda</taxon>
        <taxon>Chromadorea</taxon>
        <taxon>Rhabditida</taxon>
        <taxon>Spirurina</taxon>
        <taxon>Ascaridomorpha</taxon>
        <taxon>Ascaridoidea</taxon>
        <taxon>Anisakidae</taxon>
        <taxon>Anisakis</taxon>
        <taxon>Anisakis simplex complex</taxon>
    </lineage>
</organism>